<evidence type="ECO:0000256" key="1">
    <source>
        <dbReference type="SAM" id="SignalP"/>
    </source>
</evidence>
<dbReference type="KEGG" id="elq:Ga0102493_111692"/>
<reference evidence="2 3" key="1">
    <citation type="submission" date="2014-04" db="EMBL/GenBank/DDBJ databases">
        <title>A comprehensive comparison of genomes of Erythrobacter spp. Strains.</title>
        <authorList>
            <person name="Zheng Q."/>
        </authorList>
    </citation>
    <scope>NUCLEOTIDE SEQUENCE [LARGE SCALE GENOMIC DNA]</scope>
    <source>
        <strain evidence="2 3">DSM 8509</strain>
    </source>
</reference>
<accession>A0A074M924</accession>
<dbReference type="PANTHER" id="PTHR10443">
    <property type="entry name" value="MICROSOMAL DIPEPTIDASE"/>
    <property type="match status" value="1"/>
</dbReference>
<dbReference type="SUPFAM" id="SSF51556">
    <property type="entry name" value="Metallo-dependent hydrolases"/>
    <property type="match status" value="1"/>
</dbReference>
<evidence type="ECO:0000313" key="3">
    <source>
        <dbReference type="Proteomes" id="UP000027866"/>
    </source>
</evidence>
<name>A0A074M924_9SPHN</name>
<dbReference type="CDD" id="cd01301">
    <property type="entry name" value="rDP_like"/>
    <property type="match status" value="1"/>
</dbReference>
<keyword evidence="3" id="KW-1185">Reference proteome</keyword>
<comment type="caution">
    <text evidence="2">The sequence shown here is derived from an EMBL/GenBank/DDBJ whole genome shotgun (WGS) entry which is preliminary data.</text>
</comment>
<protein>
    <submittedName>
        <fullName evidence="2">Membrane dipeptidase</fullName>
    </submittedName>
</protein>
<dbReference type="GO" id="GO:0006508">
    <property type="term" value="P:proteolysis"/>
    <property type="evidence" value="ECO:0007669"/>
    <property type="project" value="InterPro"/>
</dbReference>
<dbReference type="RefSeq" id="WP_034906139.1">
    <property type="nucleotide sequence ID" value="NZ_CP017057.1"/>
</dbReference>
<dbReference type="Proteomes" id="UP000027866">
    <property type="component" value="Unassembled WGS sequence"/>
</dbReference>
<gene>
    <name evidence="2" type="ORF">EH32_02725</name>
</gene>
<dbReference type="GO" id="GO:0070573">
    <property type="term" value="F:metallodipeptidase activity"/>
    <property type="evidence" value="ECO:0007669"/>
    <property type="project" value="InterPro"/>
</dbReference>
<organism evidence="2 3">
    <name type="scientific">Erythrobacter litoralis</name>
    <dbReference type="NCBI Taxonomy" id="39960"/>
    <lineage>
        <taxon>Bacteria</taxon>
        <taxon>Pseudomonadati</taxon>
        <taxon>Pseudomonadota</taxon>
        <taxon>Alphaproteobacteria</taxon>
        <taxon>Sphingomonadales</taxon>
        <taxon>Erythrobacteraceae</taxon>
        <taxon>Erythrobacter/Porphyrobacter group</taxon>
        <taxon>Erythrobacter</taxon>
    </lineage>
</organism>
<feature type="signal peptide" evidence="1">
    <location>
        <begin position="1"/>
        <end position="23"/>
    </location>
</feature>
<dbReference type="InterPro" id="IPR032466">
    <property type="entry name" value="Metal_Hydrolase"/>
</dbReference>
<dbReference type="PROSITE" id="PS51365">
    <property type="entry name" value="RENAL_DIPEPTIDASE_2"/>
    <property type="match status" value="1"/>
</dbReference>
<dbReference type="InterPro" id="IPR008257">
    <property type="entry name" value="Pept_M19"/>
</dbReference>
<proteinExistence type="predicted"/>
<dbReference type="EMBL" id="JMIX01000013">
    <property type="protein sequence ID" value="KEO89919.1"/>
    <property type="molecule type" value="Genomic_DNA"/>
</dbReference>
<sequence>MMQLAARPLLAFLLAGAALPAIAQDTRPADPGPRTTGPEAKRAETVFDPAVETANAALEMAPVFDGHNDVPIQLRARFDNQLSNFDFTDTSATGETHPQGRTMQTDLARLAEGRVGAQFWSVYVPTSLSEAEAVQMTLEQIDVTRRLIDRYDELVFARSADDVENAFRAGRIASLMGMEGGHSIGSSLAVLRQMHDLGVRYMTLTHNKNTPWADSATDTPEHGGLTKFGMDVVREMNRLGMLVDLSHVSEEAMVDALEVAKAPVIFSHSGARAVNGHPRNVPDSVLRRLPYNGGIVMVVALPGYLNEERRQWFATRAAEQARQESLFQGQPFRIETAMEEWDAANPEPATGIEHMADHIDHVREVAGIESIGIGGDFDGMPTGPEGFEDVTGYPALFAELARRGYSQAELEMIASRNAVRVLRQAQRYAASVRDEPPIETLIPKAE</sequence>
<evidence type="ECO:0000313" key="2">
    <source>
        <dbReference type="EMBL" id="KEO89919.1"/>
    </source>
</evidence>
<feature type="chain" id="PRO_5001696868" evidence="1">
    <location>
        <begin position="24"/>
        <end position="446"/>
    </location>
</feature>
<keyword evidence="1" id="KW-0732">Signal</keyword>
<dbReference type="AlphaFoldDB" id="A0A074M924"/>
<dbReference type="PATRIC" id="fig|39960.10.peg.776"/>
<dbReference type="PANTHER" id="PTHR10443:SF12">
    <property type="entry name" value="DIPEPTIDASE"/>
    <property type="match status" value="1"/>
</dbReference>
<dbReference type="Gene3D" id="3.20.20.140">
    <property type="entry name" value="Metal-dependent hydrolases"/>
    <property type="match status" value="1"/>
</dbReference>
<dbReference type="Pfam" id="PF01244">
    <property type="entry name" value="Peptidase_M19"/>
    <property type="match status" value="1"/>
</dbReference>